<dbReference type="InterPro" id="IPR045034">
    <property type="entry name" value="O-acyltransferase_WSD1-like"/>
</dbReference>
<comment type="similarity">
    <text evidence="5">In the N-terminal section; belongs to the long-chain O-acyltransferase family.</text>
</comment>
<dbReference type="GO" id="GO:0004144">
    <property type="term" value="F:diacylglycerol O-acyltransferase activity"/>
    <property type="evidence" value="ECO:0007669"/>
    <property type="project" value="UniProtKB-EC"/>
</dbReference>
<dbReference type="SUPFAM" id="SSF52777">
    <property type="entry name" value="CoA-dependent acyltransferases"/>
    <property type="match status" value="1"/>
</dbReference>
<proteinExistence type="inferred from homology"/>
<dbReference type="AlphaFoldDB" id="A0A0L0D9Q2"/>
<evidence type="ECO:0000259" key="10">
    <source>
        <dbReference type="Pfam" id="PF06974"/>
    </source>
</evidence>
<organism evidence="11 12">
    <name type="scientific">Thecamonas trahens ATCC 50062</name>
    <dbReference type="NCBI Taxonomy" id="461836"/>
    <lineage>
        <taxon>Eukaryota</taxon>
        <taxon>Apusozoa</taxon>
        <taxon>Apusomonadida</taxon>
        <taxon>Apusomonadidae</taxon>
        <taxon>Thecamonas</taxon>
    </lineage>
</organism>
<evidence type="ECO:0000256" key="7">
    <source>
        <dbReference type="ARBA" id="ARBA00048109"/>
    </source>
</evidence>
<evidence type="ECO:0000256" key="3">
    <source>
        <dbReference type="ARBA" id="ARBA00022679"/>
    </source>
</evidence>
<gene>
    <name evidence="11" type="ORF">AMSG_00597</name>
</gene>
<dbReference type="GeneID" id="25560396"/>
<dbReference type="InterPro" id="IPR023213">
    <property type="entry name" value="CAT-like_dom_sf"/>
</dbReference>
<comment type="pathway">
    <text evidence="1">Glycerolipid metabolism; triacylglycerol biosynthesis.</text>
</comment>
<name>A0A0L0D9Q2_THETB</name>
<evidence type="ECO:0000256" key="1">
    <source>
        <dbReference type="ARBA" id="ARBA00004771"/>
    </source>
</evidence>
<keyword evidence="12" id="KW-1185">Reference proteome</keyword>
<dbReference type="Proteomes" id="UP000054408">
    <property type="component" value="Unassembled WGS sequence"/>
</dbReference>
<dbReference type="GO" id="GO:0019432">
    <property type="term" value="P:triglyceride biosynthetic process"/>
    <property type="evidence" value="ECO:0007669"/>
    <property type="project" value="UniProtKB-UniPathway"/>
</dbReference>
<evidence type="ECO:0000256" key="5">
    <source>
        <dbReference type="ARBA" id="ARBA00024360"/>
    </source>
</evidence>
<comment type="pathway">
    <text evidence="2">Lipid metabolism.</text>
</comment>
<sequence length="407" mass="44186">MLFAAFVALVSLARPSSWLDPISVLLLVSADDAINNINVAAVLDPPALDPQTFAEAFVDAFVAPHPRLLSVIRRVPFIGWCQWVELESFDPADHVHVHHAIIDHLALEQLTADLLGRPLAVDSPLWDLHLFPAYTRDDGAVCMAFVFRIHHVLGDGVTLARLFYSGFDGVVSPFSRQAHTLRTFRRPGAALPLSARFTQSGTAIWRLLFSTPDPPSALKRDESEYLAPTGSRVAAFATATARLAPLKAAARDLGVTINDVLLAVLAGALRTLALASSRPLAPVTSVVWVSLQPLRTMFTPLDMPPAPCWGNSHLGFVYVTLPLDQSDPLARVHAVHTQTTALLSAPDAALGSLLMAILGCIPRPILRPLWRLTAYKISSSMSNMPGPAAELSLAGRRLTRRRLLHPR</sequence>
<dbReference type="OrthoDB" id="619536at2759"/>
<keyword evidence="3 11" id="KW-0808">Transferase</keyword>
<evidence type="ECO:0000313" key="12">
    <source>
        <dbReference type="Proteomes" id="UP000054408"/>
    </source>
</evidence>
<feature type="signal peptide" evidence="8">
    <location>
        <begin position="1"/>
        <end position="18"/>
    </location>
</feature>
<dbReference type="PANTHER" id="PTHR31650:SF1">
    <property type="entry name" value="WAX ESTER SYNTHASE_DIACYLGLYCEROL ACYLTRANSFERASE 4-RELATED"/>
    <property type="match status" value="1"/>
</dbReference>
<dbReference type="Pfam" id="PF06974">
    <property type="entry name" value="WS_DGAT_C"/>
    <property type="match status" value="1"/>
</dbReference>
<evidence type="ECO:0000259" key="9">
    <source>
        <dbReference type="Pfam" id="PF03007"/>
    </source>
</evidence>
<dbReference type="STRING" id="461836.A0A0L0D9Q2"/>
<protein>
    <submittedName>
        <fullName evidence="11">Diacylglycerol O-acyltransferase</fullName>
    </submittedName>
</protein>
<evidence type="ECO:0000256" key="4">
    <source>
        <dbReference type="ARBA" id="ARBA00023315"/>
    </source>
</evidence>
<feature type="domain" description="O-acyltransferase WSD1 C-terminal" evidence="10">
    <location>
        <begin position="309"/>
        <end position="399"/>
    </location>
</feature>
<dbReference type="InterPro" id="IPR004255">
    <property type="entry name" value="O-acyltransferase_WSD1_N"/>
</dbReference>
<dbReference type="RefSeq" id="XP_013762867.1">
    <property type="nucleotide sequence ID" value="XM_013907413.1"/>
</dbReference>
<evidence type="ECO:0000256" key="2">
    <source>
        <dbReference type="ARBA" id="ARBA00005189"/>
    </source>
</evidence>
<accession>A0A0L0D9Q2</accession>
<dbReference type="GO" id="GO:0005886">
    <property type="term" value="C:plasma membrane"/>
    <property type="evidence" value="ECO:0007669"/>
    <property type="project" value="TreeGrafter"/>
</dbReference>
<feature type="chain" id="PRO_5005537378" evidence="8">
    <location>
        <begin position="19"/>
        <end position="407"/>
    </location>
</feature>
<dbReference type="Gene3D" id="3.30.559.10">
    <property type="entry name" value="Chloramphenicol acetyltransferase-like domain"/>
    <property type="match status" value="1"/>
</dbReference>
<dbReference type="GO" id="GO:0047196">
    <property type="term" value="F:long-chain-alcohol O-fatty-acyltransferase activity"/>
    <property type="evidence" value="ECO:0007669"/>
    <property type="project" value="UniProtKB-EC"/>
</dbReference>
<dbReference type="Pfam" id="PF03007">
    <property type="entry name" value="WS_DGAT_cat"/>
    <property type="match status" value="1"/>
</dbReference>
<evidence type="ECO:0000256" key="6">
    <source>
        <dbReference type="ARBA" id="ARBA00047604"/>
    </source>
</evidence>
<evidence type="ECO:0000313" key="11">
    <source>
        <dbReference type="EMBL" id="KNC48816.1"/>
    </source>
</evidence>
<reference evidence="11 12" key="1">
    <citation type="submission" date="2010-05" db="EMBL/GenBank/DDBJ databases">
        <title>The Genome Sequence of Thecamonas trahens ATCC 50062.</title>
        <authorList>
            <consortium name="The Broad Institute Genome Sequencing Platform"/>
            <person name="Russ C."/>
            <person name="Cuomo C."/>
            <person name="Shea T."/>
            <person name="Young S.K."/>
            <person name="Zeng Q."/>
            <person name="Koehrsen M."/>
            <person name="Haas B."/>
            <person name="Borodovsky M."/>
            <person name="Guigo R."/>
            <person name="Alvarado L."/>
            <person name="Berlin A."/>
            <person name="Bochicchio J."/>
            <person name="Borenstein D."/>
            <person name="Chapman S."/>
            <person name="Chen Z."/>
            <person name="Freedman E."/>
            <person name="Gellesch M."/>
            <person name="Goldberg J."/>
            <person name="Griggs A."/>
            <person name="Gujja S."/>
            <person name="Heilman E."/>
            <person name="Heiman D."/>
            <person name="Hepburn T."/>
            <person name="Howarth C."/>
            <person name="Jen D."/>
            <person name="Larson L."/>
            <person name="Mehta T."/>
            <person name="Park D."/>
            <person name="Pearson M."/>
            <person name="Roberts A."/>
            <person name="Saif S."/>
            <person name="Shenoy N."/>
            <person name="Sisk P."/>
            <person name="Stolte C."/>
            <person name="Sykes S."/>
            <person name="Thomson T."/>
            <person name="Walk T."/>
            <person name="White J."/>
            <person name="Yandava C."/>
            <person name="Burger G."/>
            <person name="Gray M.W."/>
            <person name="Holland P.W.H."/>
            <person name="King N."/>
            <person name="Lang F.B.F."/>
            <person name="Roger A.J."/>
            <person name="Ruiz-Trillo I."/>
            <person name="Lander E."/>
            <person name="Nusbaum C."/>
        </authorList>
    </citation>
    <scope>NUCLEOTIDE SEQUENCE [LARGE SCALE GENOMIC DNA]</scope>
    <source>
        <strain evidence="11 12">ATCC 50062</strain>
    </source>
</reference>
<keyword evidence="4 11" id="KW-0012">Acyltransferase</keyword>
<comment type="catalytic activity">
    <reaction evidence="6">
        <text>a long chain fatty alcohol + a fatty acyl-CoA = a long-chain alcohol wax ester + CoA</text>
        <dbReference type="Rhea" id="RHEA:38443"/>
        <dbReference type="ChEBI" id="CHEBI:17135"/>
        <dbReference type="ChEBI" id="CHEBI:57287"/>
        <dbReference type="ChEBI" id="CHEBI:77636"/>
        <dbReference type="ChEBI" id="CHEBI:235323"/>
        <dbReference type="EC" id="2.3.1.75"/>
    </reaction>
</comment>
<keyword evidence="8" id="KW-0732">Signal</keyword>
<comment type="catalytic activity">
    <reaction evidence="7">
        <text>an acyl-CoA + a 1,2-diacyl-sn-glycerol = a triacyl-sn-glycerol + CoA</text>
        <dbReference type="Rhea" id="RHEA:10868"/>
        <dbReference type="ChEBI" id="CHEBI:17815"/>
        <dbReference type="ChEBI" id="CHEBI:57287"/>
        <dbReference type="ChEBI" id="CHEBI:58342"/>
        <dbReference type="ChEBI" id="CHEBI:64615"/>
        <dbReference type="EC" id="2.3.1.20"/>
    </reaction>
</comment>
<dbReference type="PANTHER" id="PTHR31650">
    <property type="entry name" value="O-ACYLTRANSFERASE (WSD1-LIKE) FAMILY PROTEIN"/>
    <property type="match status" value="1"/>
</dbReference>
<dbReference type="Gene3D" id="3.30.559.30">
    <property type="entry name" value="Nonribosomal peptide synthetase, condensation domain"/>
    <property type="match status" value="1"/>
</dbReference>
<dbReference type="InterPro" id="IPR009721">
    <property type="entry name" value="O-acyltransferase_WSD1_C"/>
</dbReference>
<feature type="domain" description="O-acyltransferase WSD1-like N-terminal" evidence="9">
    <location>
        <begin position="30"/>
        <end position="260"/>
    </location>
</feature>
<dbReference type="UniPathway" id="UPA00282"/>
<evidence type="ECO:0000256" key="8">
    <source>
        <dbReference type="SAM" id="SignalP"/>
    </source>
</evidence>
<dbReference type="OMA" id="FQPTFRK"/>
<dbReference type="EMBL" id="GL349434">
    <property type="protein sequence ID" value="KNC48816.1"/>
    <property type="molecule type" value="Genomic_DNA"/>
</dbReference>